<reference evidence="1 2" key="1">
    <citation type="journal article" date="2022" name="New Phytol.">
        <title>Ecological generalism drives hyperdiversity of secondary metabolite gene clusters in xylarialean endophytes.</title>
        <authorList>
            <person name="Franco M.E.E."/>
            <person name="Wisecaver J.H."/>
            <person name="Arnold A.E."/>
            <person name="Ju Y.M."/>
            <person name="Slot J.C."/>
            <person name="Ahrendt S."/>
            <person name="Moore L.P."/>
            <person name="Eastman K.E."/>
            <person name="Scott K."/>
            <person name="Konkel Z."/>
            <person name="Mondo S.J."/>
            <person name="Kuo A."/>
            <person name="Hayes R.D."/>
            <person name="Haridas S."/>
            <person name="Andreopoulos B."/>
            <person name="Riley R."/>
            <person name="LaButti K."/>
            <person name="Pangilinan J."/>
            <person name="Lipzen A."/>
            <person name="Amirebrahimi M."/>
            <person name="Yan J."/>
            <person name="Adam C."/>
            <person name="Keymanesh K."/>
            <person name="Ng V."/>
            <person name="Louie K."/>
            <person name="Northen T."/>
            <person name="Drula E."/>
            <person name="Henrissat B."/>
            <person name="Hsieh H.M."/>
            <person name="Youens-Clark K."/>
            <person name="Lutzoni F."/>
            <person name="Miadlikowska J."/>
            <person name="Eastwood D.C."/>
            <person name="Hamelin R.C."/>
            <person name="Grigoriev I.V."/>
            <person name="U'Ren J.M."/>
        </authorList>
    </citation>
    <scope>NUCLEOTIDE SEQUENCE [LARGE SCALE GENOMIC DNA]</scope>
    <source>
        <strain evidence="1 2">ER1909</strain>
    </source>
</reference>
<evidence type="ECO:0000313" key="2">
    <source>
        <dbReference type="Proteomes" id="UP001497680"/>
    </source>
</evidence>
<evidence type="ECO:0000313" key="1">
    <source>
        <dbReference type="EMBL" id="KAI6087817.1"/>
    </source>
</evidence>
<sequence length="512" mass="58264">MASAFRVSLVKRFFRKPNAEEDGYQYEPLGNRYMIRLLRLEPDLTGDGHLALSIKTFSRLDRNIPAYHALSYCWGDPKPTRHVYLGGKLCGVHENLWQLLNLLWESSMFDYFWTDCLSLNQNDDLEICAQLPVMGQIYSKATRVILCVGYDTQGQDALERFSIWEPPNALGNGMIEAYQLITSVVYWNRVWIVQEVASAQRGTVIAGKSSMDLVQFLDKAIWLYHNAGLPHTIPSILGIHALRTQGEKTLLELLCGFQHCQSTKPIDRVYGLLGVVADSWSWINQLDVQRDKTPRDVFWDVVFEAGIPWPQYGSLFSALEPMYKADGPQVWVDSLNEYIQDPKTPGNRRQQSRTTLEVLGAMRELMLSYECFDNSNQQMSWRSAFQFVLSSVWDPALRFRRSSTAFGLAIFLAGLAPIGKLSQDITPEKPVAWKTCNVDMISINQSWSHRKSFLLRPLLTDGQSPPLESYFVGNYQNPNPAIMFNFIGGFLFVVPCSDGGKFLYTSLSPMLR</sequence>
<protein>
    <submittedName>
        <fullName evidence="1">Heterokaryon incompatibility protein-domain-containing protein</fullName>
    </submittedName>
</protein>
<dbReference type="Proteomes" id="UP001497680">
    <property type="component" value="Unassembled WGS sequence"/>
</dbReference>
<keyword evidence="2" id="KW-1185">Reference proteome</keyword>
<comment type="caution">
    <text evidence="1">The sequence shown here is derived from an EMBL/GenBank/DDBJ whole genome shotgun (WGS) entry which is preliminary data.</text>
</comment>
<accession>A0ACC0D565</accession>
<proteinExistence type="predicted"/>
<dbReference type="EMBL" id="MU394305">
    <property type="protein sequence ID" value="KAI6087817.1"/>
    <property type="molecule type" value="Genomic_DNA"/>
</dbReference>
<organism evidence="1 2">
    <name type="scientific">Hypoxylon rubiginosum</name>
    <dbReference type="NCBI Taxonomy" id="110542"/>
    <lineage>
        <taxon>Eukaryota</taxon>
        <taxon>Fungi</taxon>
        <taxon>Dikarya</taxon>
        <taxon>Ascomycota</taxon>
        <taxon>Pezizomycotina</taxon>
        <taxon>Sordariomycetes</taxon>
        <taxon>Xylariomycetidae</taxon>
        <taxon>Xylariales</taxon>
        <taxon>Hypoxylaceae</taxon>
        <taxon>Hypoxylon</taxon>
    </lineage>
</organism>
<name>A0ACC0D565_9PEZI</name>
<gene>
    <name evidence="1" type="ORF">F4821DRAFT_99941</name>
</gene>